<keyword evidence="2 5" id="KW-0812">Transmembrane</keyword>
<dbReference type="Gene3D" id="3.90.550.10">
    <property type="entry name" value="Spore Coat Polysaccharide Biosynthesis Protein SpsA, Chain A"/>
    <property type="match status" value="1"/>
</dbReference>
<reference evidence="8" key="1">
    <citation type="submission" date="2020-01" db="EMBL/GenBank/DDBJ databases">
        <authorList>
            <person name="Meier V. D."/>
            <person name="Meier V D."/>
        </authorList>
    </citation>
    <scope>NUCLEOTIDE SEQUENCE</scope>
    <source>
        <strain evidence="8">HLG_WM_MAG_01</strain>
    </source>
</reference>
<dbReference type="EMBL" id="CACVAS010000107">
    <property type="protein sequence ID" value="CAA6819759.1"/>
    <property type="molecule type" value="Genomic_DNA"/>
</dbReference>
<organism evidence="8">
    <name type="scientific">uncultured Sulfurovum sp</name>
    <dbReference type="NCBI Taxonomy" id="269237"/>
    <lineage>
        <taxon>Bacteria</taxon>
        <taxon>Pseudomonadati</taxon>
        <taxon>Campylobacterota</taxon>
        <taxon>Epsilonproteobacteria</taxon>
        <taxon>Campylobacterales</taxon>
        <taxon>Sulfurovaceae</taxon>
        <taxon>Sulfurovum</taxon>
        <taxon>environmental samples</taxon>
    </lineage>
</organism>
<evidence type="ECO:0000313" key="8">
    <source>
        <dbReference type="EMBL" id="CAA6819759.1"/>
    </source>
</evidence>
<dbReference type="GO" id="GO:0000271">
    <property type="term" value="P:polysaccharide biosynthetic process"/>
    <property type="evidence" value="ECO:0007669"/>
    <property type="project" value="InterPro"/>
</dbReference>
<evidence type="ECO:0000256" key="5">
    <source>
        <dbReference type="SAM" id="Phobius"/>
    </source>
</evidence>
<feature type="transmembrane region" description="Helical" evidence="5">
    <location>
        <begin position="320"/>
        <end position="342"/>
    </location>
</feature>
<feature type="transmembrane region" description="Helical" evidence="5">
    <location>
        <begin position="288"/>
        <end position="314"/>
    </location>
</feature>
<sequence length="346" mass="39241">MKNKQYGFTIPAYNPDENLLTIVKSILAQSDNMIFIIDDGSNPKSEPIFRALEQDFDSENIVFIRHAVNLGKGAALKTIFNHILTSYPSIEGVVTLDSDGQHSIQDCLRVLKELEENENAFILGHRTFSKDIPLKSYVGNHISKFIYKILLGKNFKDTQTGLRGLSKSFMKECLTIKSNRFEFETEQLAISVQKNLNIIEIPIETIYIEDNKASSFRPLVDSFKIYFVLFRYGLSSIITAIVDFIVFMISLSLGSNVLVANILARTVSIGVQFTLLDKYVFHTKTKILNFVFFATYVYIMGVISAMTQISTVAYFDISVISAKILIEGLLFFVNFAVLRLYIFTKK</sequence>
<evidence type="ECO:0000256" key="1">
    <source>
        <dbReference type="ARBA" id="ARBA00004141"/>
    </source>
</evidence>
<dbReference type="GO" id="GO:0006487">
    <property type="term" value="P:protein N-linked glycosylation"/>
    <property type="evidence" value="ECO:0007669"/>
    <property type="project" value="TreeGrafter"/>
</dbReference>
<feature type="domain" description="GtrA/DPMS transmembrane" evidence="7">
    <location>
        <begin position="231"/>
        <end position="343"/>
    </location>
</feature>
<evidence type="ECO:0000259" key="7">
    <source>
        <dbReference type="Pfam" id="PF04138"/>
    </source>
</evidence>
<comment type="subcellular location">
    <subcellularLocation>
        <location evidence="1">Membrane</location>
        <topology evidence="1">Multi-pass membrane protein</topology>
    </subcellularLocation>
</comment>
<dbReference type="InterPro" id="IPR007267">
    <property type="entry name" value="GtrA_DPMS_TM"/>
</dbReference>
<dbReference type="PANTHER" id="PTHR10859:SF114">
    <property type="entry name" value="DOLICHOL-PHOSPHATE MANNOSYLTRANSFERASE"/>
    <property type="match status" value="1"/>
</dbReference>
<evidence type="ECO:0000256" key="3">
    <source>
        <dbReference type="ARBA" id="ARBA00022989"/>
    </source>
</evidence>
<evidence type="ECO:0000259" key="6">
    <source>
        <dbReference type="Pfam" id="PF00535"/>
    </source>
</evidence>
<evidence type="ECO:0000256" key="2">
    <source>
        <dbReference type="ARBA" id="ARBA00022692"/>
    </source>
</evidence>
<dbReference type="CDD" id="cd04179">
    <property type="entry name" value="DPM_DPG-synthase_like"/>
    <property type="match status" value="1"/>
</dbReference>
<dbReference type="Pfam" id="PF00535">
    <property type="entry name" value="Glycos_transf_2"/>
    <property type="match status" value="1"/>
</dbReference>
<keyword evidence="3 5" id="KW-1133">Transmembrane helix</keyword>
<dbReference type="PANTHER" id="PTHR10859">
    <property type="entry name" value="GLYCOSYL TRANSFERASE"/>
    <property type="match status" value="1"/>
</dbReference>
<dbReference type="GO" id="GO:0016020">
    <property type="term" value="C:membrane"/>
    <property type="evidence" value="ECO:0007669"/>
    <property type="project" value="UniProtKB-SubCell"/>
</dbReference>
<protein>
    <submittedName>
        <fullName evidence="8">Uncharacterized protein</fullName>
    </submittedName>
</protein>
<feature type="transmembrane region" description="Helical" evidence="5">
    <location>
        <begin position="225"/>
        <end position="251"/>
    </location>
</feature>
<feature type="domain" description="Glycosyltransferase 2-like" evidence="6">
    <location>
        <begin position="10"/>
        <end position="171"/>
    </location>
</feature>
<dbReference type="AlphaFoldDB" id="A0A6S6TZ38"/>
<accession>A0A6S6TZ38</accession>
<name>A0A6S6TZ38_9BACT</name>
<dbReference type="InterPro" id="IPR029044">
    <property type="entry name" value="Nucleotide-diphossugar_trans"/>
</dbReference>
<dbReference type="Pfam" id="PF04138">
    <property type="entry name" value="GtrA_DPMS_TM"/>
    <property type="match status" value="1"/>
</dbReference>
<proteinExistence type="predicted"/>
<dbReference type="InterPro" id="IPR001173">
    <property type="entry name" value="Glyco_trans_2-like"/>
</dbReference>
<keyword evidence="4 5" id="KW-0472">Membrane</keyword>
<evidence type="ECO:0000256" key="4">
    <source>
        <dbReference type="ARBA" id="ARBA00023136"/>
    </source>
</evidence>
<dbReference type="SUPFAM" id="SSF53448">
    <property type="entry name" value="Nucleotide-diphospho-sugar transferases"/>
    <property type="match status" value="1"/>
</dbReference>
<gene>
    <name evidence="8" type="ORF">HELGO_WM575</name>
</gene>